<keyword evidence="2" id="KW-1185">Reference proteome</keyword>
<gene>
    <name evidence="1" type="ORF">LQ567_19250</name>
</gene>
<accession>A0ABS8PV32</accession>
<comment type="caution">
    <text evidence="1">The sequence shown here is derived from an EMBL/GenBank/DDBJ whole genome shotgun (WGS) entry which is preliminary data.</text>
</comment>
<protein>
    <submittedName>
        <fullName evidence="1">Uncharacterized protein</fullName>
    </submittedName>
</protein>
<evidence type="ECO:0000313" key="1">
    <source>
        <dbReference type="EMBL" id="MCD2424929.1"/>
    </source>
</evidence>
<reference evidence="1 2" key="1">
    <citation type="submission" date="2021-11" db="EMBL/GenBank/DDBJ databases">
        <title>Genomic of Niabella pedocola.</title>
        <authorList>
            <person name="Wu T."/>
        </authorList>
    </citation>
    <scope>NUCLEOTIDE SEQUENCE [LARGE SCALE GENOMIC DNA]</scope>
    <source>
        <strain evidence="1 2">JCM 31011</strain>
    </source>
</reference>
<evidence type="ECO:0000313" key="2">
    <source>
        <dbReference type="Proteomes" id="UP001199816"/>
    </source>
</evidence>
<proteinExistence type="predicted"/>
<organism evidence="1 2">
    <name type="scientific">Niabella pedocola</name>
    <dbReference type="NCBI Taxonomy" id="1752077"/>
    <lineage>
        <taxon>Bacteria</taxon>
        <taxon>Pseudomonadati</taxon>
        <taxon>Bacteroidota</taxon>
        <taxon>Chitinophagia</taxon>
        <taxon>Chitinophagales</taxon>
        <taxon>Chitinophagaceae</taxon>
        <taxon>Niabella</taxon>
    </lineage>
</organism>
<sequence>MIEKYAHIWSRLNGGYKIPYNAAMPLNLLQKATDERSAELVFDELWDNLHHQGDVGEASYYALPCLVQTGMEQQWLHWKFIGLCLVIDHCRRAPHNPPLPLELEPDYIGALQQLEKYLLSHFQYITDPVAFRLTLAFFATQHGQADLGKTIEYLDDDVLEEVQEHYGL</sequence>
<dbReference type="EMBL" id="JAJNEC010000005">
    <property type="protein sequence ID" value="MCD2424929.1"/>
    <property type="molecule type" value="Genomic_DNA"/>
</dbReference>
<name>A0ABS8PV32_9BACT</name>
<dbReference type="Proteomes" id="UP001199816">
    <property type="component" value="Unassembled WGS sequence"/>
</dbReference>
<dbReference type="RefSeq" id="WP_231007278.1">
    <property type="nucleotide sequence ID" value="NZ_JAJNEC010000005.1"/>
</dbReference>